<reference evidence="4" key="1">
    <citation type="submission" date="2017-09" db="EMBL/GenBank/DDBJ databases">
        <authorList>
            <person name="Varghese N."/>
            <person name="Submissions S."/>
        </authorList>
    </citation>
    <scope>NUCLEOTIDE SEQUENCE [LARGE SCALE GENOMIC DNA]</scope>
    <source>
        <strain evidence="4">WG-1MB</strain>
    </source>
</reference>
<evidence type="ECO:0000256" key="1">
    <source>
        <dbReference type="SAM" id="Coils"/>
    </source>
</evidence>
<dbReference type="InterPro" id="IPR021857">
    <property type="entry name" value="DUF3467"/>
</dbReference>
<protein>
    <submittedName>
        <fullName evidence="3">Uncharacterized protein DUF3467</fullName>
    </submittedName>
</protein>
<keyword evidence="1" id="KW-0175">Coiled coil</keyword>
<dbReference type="Proteomes" id="UP000295404">
    <property type="component" value="Unassembled WGS sequence"/>
</dbReference>
<sequence length="110" mass="12757">MTKNEKVGIVNQEENEEQKETVSINRTPIFGRTYATNLIVSMTDSDFRIELLNEKFKTKNGWVYHSDHMVILTAQAAKKLLQDLEKQISIYENEHGEIEVSEERDRVGSQ</sequence>
<reference evidence="3 5" key="3">
    <citation type="submission" date="2019-03" db="EMBL/GenBank/DDBJ databases">
        <title>Subsurface microbial communities from deep shales in Ohio and West Virginia, USA.</title>
        <authorList>
            <person name="Wrighton K."/>
        </authorList>
    </citation>
    <scope>NUCLEOTIDE SEQUENCE [LARGE SCALE GENOMIC DNA]</scope>
    <source>
        <strain evidence="3 5">WG1_MB</strain>
    </source>
</reference>
<evidence type="ECO:0000313" key="3">
    <source>
        <dbReference type="EMBL" id="TCL11176.1"/>
    </source>
</evidence>
<evidence type="ECO:0000313" key="4">
    <source>
        <dbReference type="Proteomes" id="UP000217726"/>
    </source>
</evidence>
<dbReference type="Pfam" id="PF11950">
    <property type="entry name" value="DUF3467"/>
    <property type="match status" value="1"/>
</dbReference>
<accession>A0A285EMW3</accession>
<name>A0A285EMW3_9EURY</name>
<dbReference type="Proteomes" id="UP000217726">
    <property type="component" value="Unassembled WGS sequence"/>
</dbReference>
<organism evidence="2 4">
    <name type="scientific">Methanohalophilus euhalobius</name>
    <dbReference type="NCBI Taxonomy" id="51203"/>
    <lineage>
        <taxon>Archaea</taxon>
        <taxon>Methanobacteriati</taxon>
        <taxon>Methanobacteriota</taxon>
        <taxon>Stenosarchaea group</taxon>
        <taxon>Methanomicrobia</taxon>
        <taxon>Methanosarcinales</taxon>
        <taxon>Methanosarcinaceae</taxon>
        <taxon>Methanohalophilus</taxon>
    </lineage>
</organism>
<proteinExistence type="predicted"/>
<dbReference type="EMBL" id="OBDR01000001">
    <property type="protein sequence ID" value="SNY00479.1"/>
    <property type="molecule type" value="Genomic_DNA"/>
</dbReference>
<dbReference type="EMBL" id="SMMS01000001">
    <property type="protein sequence ID" value="TCL11176.1"/>
    <property type="molecule type" value="Genomic_DNA"/>
</dbReference>
<dbReference type="OrthoDB" id="142797at2157"/>
<dbReference type="AlphaFoldDB" id="A0A285EMW3"/>
<dbReference type="RefSeq" id="WP_096711433.1">
    <property type="nucleotide sequence ID" value="NZ_OBDR01000001.1"/>
</dbReference>
<feature type="coiled-coil region" evidence="1">
    <location>
        <begin position="74"/>
        <end position="101"/>
    </location>
</feature>
<gene>
    <name evidence="3" type="ORF">C7960_0286</name>
    <name evidence="2" type="ORF">SAMN06295989_101253</name>
</gene>
<reference evidence="2" key="2">
    <citation type="submission" date="2017-09" db="EMBL/GenBank/DDBJ databases">
        <authorList>
            <person name="Ehlers B."/>
            <person name="Leendertz F.H."/>
        </authorList>
    </citation>
    <scope>NUCLEOTIDE SEQUENCE [LARGE SCALE GENOMIC DNA]</scope>
    <source>
        <strain evidence="2">WG-1MB</strain>
    </source>
</reference>
<keyword evidence="4" id="KW-1185">Reference proteome</keyword>
<evidence type="ECO:0000313" key="5">
    <source>
        <dbReference type="Proteomes" id="UP000295404"/>
    </source>
</evidence>
<evidence type="ECO:0000313" key="2">
    <source>
        <dbReference type="EMBL" id="SNY00479.1"/>
    </source>
</evidence>